<dbReference type="Proteomes" id="UP000006039">
    <property type="component" value="Unassembled WGS sequence"/>
</dbReference>
<evidence type="ECO:0000313" key="1">
    <source>
        <dbReference type="EMBL" id="EJT76407.1"/>
    </source>
</evidence>
<dbReference type="EMBL" id="GL385397">
    <property type="protein sequence ID" value="EJT76407.1"/>
    <property type="molecule type" value="Genomic_DNA"/>
</dbReference>
<gene>
    <name evidence="2" type="primary">20346784</name>
    <name evidence="1" type="ORF">GGTG_06326</name>
</gene>
<reference evidence="1" key="2">
    <citation type="submission" date="2010-07" db="EMBL/GenBank/DDBJ databases">
        <authorList>
            <consortium name="The Broad Institute Genome Sequencing Platform"/>
            <consortium name="Broad Institute Genome Sequencing Center for Infectious Disease"/>
            <person name="Ma L.-J."/>
            <person name="Dead R."/>
            <person name="Young S."/>
            <person name="Zeng Q."/>
            <person name="Koehrsen M."/>
            <person name="Alvarado L."/>
            <person name="Berlin A."/>
            <person name="Chapman S.B."/>
            <person name="Chen Z."/>
            <person name="Freedman E."/>
            <person name="Gellesch M."/>
            <person name="Goldberg J."/>
            <person name="Griggs A."/>
            <person name="Gujja S."/>
            <person name="Heilman E.R."/>
            <person name="Heiman D."/>
            <person name="Hepburn T."/>
            <person name="Howarth C."/>
            <person name="Jen D."/>
            <person name="Larson L."/>
            <person name="Mehta T."/>
            <person name="Neiman D."/>
            <person name="Pearson M."/>
            <person name="Roberts A."/>
            <person name="Saif S."/>
            <person name="Shea T."/>
            <person name="Shenoy N."/>
            <person name="Sisk P."/>
            <person name="Stolte C."/>
            <person name="Sykes S."/>
            <person name="Walk T."/>
            <person name="White J."/>
            <person name="Yandava C."/>
            <person name="Haas B."/>
            <person name="Nusbaum C."/>
            <person name="Birren B."/>
        </authorList>
    </citation>
    <scope>NUCLEOTIDE SEQUENCE</scope>
    <source>
        <strain evidence="1">R3-111a-1</strain>
    </source>
</reference>
<evidence type="ECO:0000313" key="2">
    <source>
        <dbReference type="EnsemblFungi" id="EJT76407"/>
    </source>
</evidence>
<reference evidence="2" key="4">
    <citation type="journal article" date="2015" name="G3 (Bethesda)">
        <title>Genome sequences of three phytopathogenic species of the Magnaporthaceae family of fungi.</title>
        <authorList>
            <person name="Okagaki L.H."/>
            <person name="Nunes C.C."/>
            <person name="Sailsbery J."/>
            <person name="Clay B."/>
            <person name="Brown D."/>
            <person name="John T."/>
            <person name="Oh Y."/>
            <person name="Young N."/>
            <person name="Fitzgerald M."/>
            <person name="Haas B.J."/>
            <person name="Zeng Q."/>
            <person name="Young S."/>
            <person name="Adiconis X."/>
            <person name="Fan L."/>
            <person name="Levin J.Z."/>
            <person name="Mitchell T.K."/>
            <person name="Okubara P.A."/>
            <person name="Farman M.L."/>
            <person name="Kohn L.M."/>
            <person name="Birren B."/>
            <person name="Ma L.-J."/>
            <person name="Dean R.A."/>
        </authorList>
    </citation>
    <scope>NUCLEOTIDE SEQUENCE</scope>
    <source>
        <strain evidence="2">R3-111a-1</strain>
    </source>
</reference>
<dbReference type="EnsemblFungi" id="EJT76407">
    <property type="protein sequence ID" value="EJT76407"/>
    <property type="gene ID" value="GGTG_06326"/>
</dbReference>
<dbReference type="RefSeq" id="XP_009222407.1">
    <property type="nucleotide sequence ID" value="XM_009224143.1"/>
</dbReference>
<protein>
    <submittedName>
        <fullName evidence="1 2">Uncharacterized protein</fullName>
    </submittedName>
</protein>
<keyword evidence="3" id="KW-1185">Reference proteome</keyword>
<reference evidence="1" key="3">
    <citation type="submission" date="2010-09" db="EMBL/GenBank/DDBJ databases">
        <title>Annotation of Gaeumannomyces graminis var. tritici R3-111a-1.</title>
        <authorList>
            <consortium name="The Broad Institute Genome Sequencing Platform"/>
            <person name="Ma L.-J."/>
            <person name="Dead R."/>
            <person name="Young S.K."/>
            <person name="Zeng Q."/>
            <person name="Gargeya S."/>
            <person name="Fitzgerald M."/>
            <person name="Haas B."/>
            <person name="Abouelleil A."/>
            <person name="Alvarado L."/>
            <person name="Arachchi H.M."/>
            <person name="Berlin A."/>
            <person name="Brown A."/>
            <person name="Chapman S.B."/>
            <person name="Chen Z."/>
            <person name="Dunbar C."/>
            <person name="Freedman E."/>
            <person name="Gearin G."/>
            <person name="Gellesch M."/>
            <person name="Goldberg J."/>
            <person name="Griggs A."/>
            <person name="Gujja S."/>
            <person name="Heiman D."/>
            <person name="Howarth C."/>
            <person name="Larson L."/>
            <person name="Lui A."/>
            <person name="MacDonald P.J.P."/>
            <person name="Mehta T."/>
            <person name="Montmayeur A."/>
            <person name="Murphy C."/>
            <person name="Neiman D."/>
            <person name="Pearson M."/>
            <person name="Priest M."/>
            <person name="Roberts A."/>
            <person name="Saif S."/>
            <person name="Shea T."/>
            <person name="Shenoy N."/>
            <person name="Sisk P."/>
            <person name="Stolte C."/>
            <person name="Sykes S."/>
            <person name="Yandava C."/>
            <person name="Wortman J."/>
            <person name="Nusbaum C."/>
            <person name="Birren B."/>
        </authorList>
    </citation>
    <scope>NUCLEOTIDE SEQUENCE</scope>
    <source>
        <strain evidence="1">R3-111a-1</strain>
    </source>
</reference>
<name>J3NYH4_GAET3</name>
<sequence length="53" mass="6241">MEEAPPPLCMYVYNNTSATNRDRHLPNRYNTHTHHMRVRARTSAKHHAAEDKL</sequence>
<dbReference type="VEuPathDB" id="FungiDB:GGTG_06326"/>
<dbReference type="AlphaFoldDB" id="J3NYH4"/>
<reference evidence="3" key="1">
    <citation type="submission" date="2010-07" db="EMBL/GenBank/DDBJ databases">
        <title>The genome sequence of Gaeumannomyces graminis var. tritici strain R3-111a-1.</title>
        <authorList>
            <consortium name="The Broad Institute Genome Sequencing Platform"/>
            <person name="Ma L.-J."/>
            <person name="Dead R."/>
            <person name="Young S."/>
            <person name="Zeng Q."/>
            <person name="Koehrsen M."/>
            <person name="Alvarado L."/>
            <person name="Berlin A."/>
            <person name="Chapman S.B."/>
            <person name="Chen Z."/>
            <person name="Freedman E."/>
            <person name="Gellesch M."/>
            <person name="Goldberg J."/>
            <person name="Griggs A."/>
            <person name="Gujja S."/>
            <person name="Heilman E.R."/>
            <person name="Heiman D."/>
            <person name="Hepburn T."/>
            <person name="Howarth C."/>
            <person name="Jen D."/>
            <person name="Larson L."/>
            <person name="Mehta T."/>
            <person name="Neiman D."/>
            <person name="Pearson M."/>
            <person name="Roberts A."/>
            <person name="Saif S."/>
            <person name="Shea T."/>
            <person name="Shenoy N."/>
            <person name="Sisk P."/>
            <person name="Stolte C."/>
            <person name="Sykes S."/>
            <person name="Walk T."/>
            <person name="White J."/>
            <person name="Yandava C."/>
            <person name="Haas B."/>
            <person name="Nusbaum C."/>
            <person name="Birren B."/>
        </authorList>
    </citation>
    <scope>NUCLEOTIDE SEQUENCE [LARGE SCALE GENOMIC DNA]</scope>
    <source>
        <strain evidence="3">R3-111a-1</strain>
    </source>
</reference>
<evidence type="ECO:0000313" key="3">
    <source>
        <dbReference type="Proteomes" id="UP000006039"/>
    </source>
</evidence>
<dbReference type="GeneID" id="20346784"/>
<reference evidence="2" key="5">
    <citation type="submission" date="2018-04" db="UniProtKB">
        <authorList>
            <consortium name="EnsemblFungi"/>
        </authorList>
    </citation>
    <scope>IDENTIFICATION</scope>
    <source>
        <strain evidence="2">R3-111a-1</strain>
    </source>
</reference>
<organism evidence="1">
    <name type="scientific">Gaeumannomyces tritici (strain R3-111a-1)</name>
    <name type="common">Wheat and barley take-all root rot fungus</name>
    <name type="synonym">Gaeumannomyces graminis var. tritici</name>
    <dbReference type="NCBI Taxonomy" id="644352"/>
    <lineage>
        <taxon>Eukaryota</taxon>
        <taxon>Fungi</taxon>
        <taxon>Dikarya</taxon>
        <taxon>Ascomycota</taxon>
        <taxon>Pezizomycotina</taxon>
        <taxon>Sordariomycetes</taxon>
        <taxon>Sordariomycetidae</taxon>
        <taxon>Magnaporthales</taxon>
        <taxon>Magnaporthaceae</taxon>
        <taxon>Gaeumannomyces</taxon>
    </lineage>
</organism>
<accession>J3NYH4</accession>
<dbReference type="HOGENOM" id="CLU_3068797_0_0_1"/>
<proteinExistence type="predicted"/>